<dbReference type="Proteomes" id="UP000033869">
    <property type="component" value="Unassembled WGS sequence"/>
</dbReference>
<keyword evidence="3 6" id="KW-0812">Transmembrane</keyword>
<evidence type="ECO:0000313" key="7">
    <source>
        <dbReference type="EMBL" id="KKS09318.1"/>
    </source>
</evidence>
<keyword evidence="2" id="KW-0488">Methylation</keyword>
<evidence type="ECO:0000256" key="5">
    <source>
        <dbReference type="ARBA" id="ARBA00023136"/>
    </source>
</evidence>
<reference evidence="7 8" key="1">
    <citation type="journal article" date="2015" name="Nature">
        <title>rRNA introns, odd ribosomes, and small enigmatic genomes across a large radiation of phyla.</title>
        <authorList>
            <person name="Brown C.T."/>
            <person name="Hug L.A."/>
            <person name="Thomas B.C."/>
            <person name="Sharon I."/>
            <person name="Castelle C.J."/>
            <person name="Singh A."/>
            <person name="Wilkins M.J."/>
            <person name="Williams K.H."/>
            <person name="Banfield J.F."/>
        </authorList>
    </citation>
    <scope>NUCLEOTIDE SEQUENCE [LARGE SCALE GENOMIC DNA]</scope>
</reference>
<evidence type="ECO:0000256" key="6">
    <source>
        <dbReference type="SAM" id="Phobius"/>
    </source>
</evidence>
<proteinExistence type="predicted"/>
<dbReference type="GO" id="GO:0016020">
    <property type="term" value="C:membrane"/>
    <property type="evidence" value="ECO:0007669"/>
    <property type="project" value="UniProtKB-SubCell"/>
</dbReference>
<dbReference type="InterPro" id="IPR045584">
    <property type="entry name" value="Pilin-like"/>
</dbReference>
<dbReference type="PANTHER" id="PTHR30093:SF44">
    <property type="entry name" value="TYPE II SECRETION SYSTEM CORE PROTEIN G"/>
    <property type="match status" value="1"/>
</dbReference>
<evidence type="ECO:0008006" key="9">
    <source>
        <dbReference type="Google" id="ProtNLM"/>
    </source>
</evidence>
<dbReference type="Pfam" id="PF07963">
    <property type="entry name" value="N_methyl"/>
    <property type="match status" value="1"/>
</dbReference>
<dbReference type="PANTHER" id="PTHR30093">
    <property type="entry name" value="GENERAL SECRETION PATHWAY PROTEIN G"/>
    <property type="match status" value="1"/>
</dbReference>
<evidence type="ECO:0000256" key="3">
    <source>
        <dbReference type="ARBA" id="ARBA00022692"/>
    </source>
</evidence>
<evidence type="ECO:0000313" key="8">
    <source>
        <dbReference type="Proteomes" id="UP000033869"/>
    </source>
</evidence>
<dbReference type="NCBIfam" id="TIGR02532">
    <property type="entry name" value="IV_pilin_GFxxxE"/>
    <property type="match status" value="1"/>
</dbReference>
<dbReference type="InterPro" id="IPR012902">
    <property type="entry name" value="N_methyl_site"/>
</dbReference>
<sequence length="167" mass="18568">MKKFKKIRGGGARGFTLIELLVVMAIIAILVTLMIWAINNARMQQRNTQRRNVVQTIKTSLESYYSSKKAYPDTADDSVTGFSLIDPDGGAAAYLKGYVKDAPIAQLQDPSGEETRICYESNIGAKYSLVMLPEPMDATENCPELWGTDRPLTAANDLPDYEDFSQY</sequence>
<evidence type="ECO:0000256" key="1">
    <source>
        <dbReference type="ARBA" id="ARBA00004167"/>
    </source>
</evidence>
<feature type="transmembrane region" description="Helical" evidence="6">
    <location>
        <begin position="12"/>
        <end position="38"/>
    </location>
</feature>
<evidence type="ECO:0000256" key="4">
    <source>
        <dbReference type="ARBA" id="ARBA00022989"/>
    </source>
</evidence>
<dbReference type="PROSITE" id="PS00409">
    <property type="entry name" value="PROKAR_NTER_METHYL"/>
    <property type="match status" value="1"/>
</dbReference>
<protein>
    <recommendedName>
        <fullName evidence="9">General secretion pathway protein G</fullName>
    </recommendedName>
</protein>
<comment type="subcellular location">
    <subcellularLocation>
        <location evidence="1">Membrane</location>
        <topology evidence="1">Single-pass membrane protein</topology>
    </subcellularLocation>
</comment>
<name>A0A0G0Z8F2_UNCC2</name>
<accession>A0A0G0Z8F2</accession>
<evidence type="ECO:0000256" key="2">
    <source>
        <dbReference type="ARBA" id="ARBA00022481"/>
    </source>
</evidence>
<dbReference type="AlphaFoldDB" id="A0A0G0Z8F2"/>
<keyword evidence="4 6" id="KW-1133">Transmembrane helix</keyword>
<gene>
    <name evidence="7" type="ORF">UU65_C0002G0096</name>
</gene>
<keyword evidence="5 6" id="KW-0472">Membrane</keyword>
<dbReference type="Gene3D" id="3.30.700.10">
    <property type="entry name" value="Glycoprotein, Type 4 Pilin"/>
    <property type="match status" value="1"/>
</dbReference>
<dbReference type="EMBL" id="LCBL01000002">
    <property type="protein sequence ID" value="KKS09318.1"/>
    <property type="molecule type" value="Genomic_DNA"/>
</dbReference>
<organism evidence="7 8">
    <name type="scientific">candidate division CPR2 bacterium GW2011_GWC1_41_48</name>
    <dbReference type="NCBI Taxonomy" id="1618344"/>
    <lineage>
        <taxon>Bacteria</taxon>
        <taxon>Bacteria division CPR2</taxon>
    </lineage>
</organism>
<dbReference type="SUPFAM" id="SSF54523">
    <property type="entry name" value="Pili subunits"/>
    <property type="match status" value="1"/>
</dbReference>
<comment type="caution">
    <text evidence="7">The sequence shown here is derived from an EMBL/GenBank/DDBJ whole genome shotgun (WGS) entry which is preliminary data.</text>
</comment>